<evidence type="ECO:0000313" key="2">
    <source>
        <dbReference type="EMBL" id="RNB67534.1"/>
    </source>
</evidence>
<keyword evidence="1" id="KW-1133">Transmembrane helix</keyword>
<gene>
    <name evidence="2" type="ORF">EDM52_22565</name>
</gene>
<reference evidence="2 3" key="1">
    <citation type="submission" date="2018-10" db="EMBL/GenBank/DDBJ databases">
        <title>Phylogenomics of Brevibacillus.</title>
        <authorList>
            <person name="Dunlap C."/>
        </authorList>
    </citation>
    <scope>NUCLEOTIDE SEQUENCE [LARGE SCALE GENOMIC DNA]</scope>
    <source>
        <strain evidence="2 3">JCM 12215</strain>
    </source>
</reference>
<evidence type="ECO:0000256" key="1">
    <source>
        <dbReference type="SAM" id="Phobius"/>
    </source>
</evidence>
<evidence type="ECO:0000313" key="3">
    <source>
        <dbReference type="Proteomes" id="UP000282028"/>
    </source>
</evidence>
<name>A0A3M8BW17_9BACL</name>
<keyword evidence="3" id="KW-1185">Reference proteome</keyword>
<protein>
    <recommendedName>
        <fullName evidence="4">Type I restriction enzyme R protein N-terminal domain-containing protein</fullName>
    </recommendedName>
</protein>
<proteinExistence type="predicted"/>
<comment type="caution">
    <text evidence="2">The sequence shown here is derived from an EMBL/GenBank/DDBJ whole genome shotgun (WGS) entry which is preliminary data.</text>
</comment>
<dbReference type="RefSeq" id="WP_122911163.1">
    <property type="nucleotide sequence ID" value="NZ_CBCSBE010000021.1"/>
</dbReference>
<sequence length="213" mass="24390">MPNISERNLLNNIINEILLPKGFSHSAILQDVSISMESAKRMYVDLILINEKTKNYLAIIEVKSRLHNENLRSAQQQVQLYLKALNNPALHGYVMGVDQNSNFVIYSFNNKMNTWEVISIDNFPNYYSLTTVDEKQLEITKTKKRKKNVDTFLLICIIAAIITCAFLILSLCNVLKLEDREMSLLLLTIGLVIIPFVAKLEILGIVFERKAEK</sequence>
<keyword evidence="1" id="KW-0472">Membrane</keyword>
<evidence type="ECO:0008006" key="4">
    <source>
        <dbReference type="Google" id="ProtNLM"/>
    </source>
</evidence>
<feature type="transmembrane region" description="Helical" evidence="1">
    <location>
        <begin position="183"/>
        <end position="207"/>
    </location>
</feature>
<accession>A0A3M8BW17</accession>
<feature type="transmembrane region" description="Helical" evidence="1">
    <location>
        <begin position="151"/>
        <end position="171"/>
    </location>
</feature>
<keyword evidence="1" id="KW-0812">Transmembrane</keyword>
<dbReference type="Proteomes" id="UP000282028">
    <property type="component" value="Unassembled WGS sequence"/>
</dbReference>
<organism evidence="2 3">
    <name type="scientific">Brevibacillus invocatus</name>
    <dbReference type="NCBI Taxonomy" id="173959"/>
    <lineage>
        <taxon>Bacteria</taxon>
        <taxon>Bacillati</taxon>
        <taxon>Bacillota</taxon>
        <taxon>Bacilli</taxon>
        <taxon>Bacillales</taxon>
        <taxon>Paenibacillaceae</taxon>
        <taxon>Brevibacillus</taxon>
    </lineage>
</organism>
<dbReference type="EMBL" id="RHHR01000051">
    <property type="protein sequence ID" value="RNB67534.1"/>
    <property type="molecule type" value="Genomic_DNA"/>
</dbReference>
<dbReference type="OrthoDB" id="7058686at2"/>
<dbReference type="AlphaFoldDB" id="A0A3M8BW17"/>